<proteinExistence type="inferred from homology"/>
<dbReference type="Gene3D" id="3.90.70.10">
    <property type="entry name" value="Cysteine proteinases"/>
    <property type="match status" value="1"/>
</dbReference>
<feature type="active site" evidence="10">
    <location>
        <position position="171"/>
    </location>
</feature>
<dbReference type="PRINTS" id="PR00704">
    <property type="entry name" value="CALPAIN"/>
</dbReference>
<dbReference type="PROSITE" id="PS50203">
    <property type="entry name" value="CALPAIN_CAT"/>
    <property type="match status" value="1"/>
</dbReference>
<sequence>MSSLCVLAAHGVDTIKSLFMEAYPEEGVIQCKFFKDNEWVFVVTDDRIPCGANGRPAFACCRDKNELWVPVLEKCYAKVHGSFEAIESGSIADGLVDLTGESSETLDIKKEDTLWNMLKFAIDEGYVMGCAASAPGASVEMETPLGILMLHAYGILKVYEIQGFRLCKIRNPWGRYEWKGKWSDGSKEWTPSLMKELNVTFEDDGTFFMEFSDFCKQFNKLYVLRILTDEIGTQWKRYEFKSEWAGPSAGGCPNFDTWSKNPQYHVRVPETSKVFVSLRQPCMRLKSKYKPTYPKALGFCVFVKGDSSPDPKVRRGPTDLVCLSPFFAGREISVEFEAKANVDYVIVPSHFKPGEENPFFIFIYTINPKAHVALCVSSGASQSTQGKESAPQQGAQAAPSAGGGGGGGGPKTEITLEAAWIKGKTAGGCINEPTWKQNPQFILELPTESKIAVTLKQTQKVDNKFLHCGFIILKADPQKKSKIQIVDNIHQSQYINSQSNTSDVSLSAGAYNIITTTFHPNLENTFTLSVAHDCDPKTTKFFLLTPQNDWAVQKASGAWGPGKDGGCSNNKATWMQNPQFLLQVDQKVSAKVVLEVNGPKSAVGFYLFTSNDGVKVVKMVGASAFMQGQKLVSVVKDYDLEPGKYILLAATFDPAKHSNFDVIVYADKPLSLRAI</sequence>
<evidence type="ECO:0000256" key="8">
    <source>
        <dbReference type="ARBA" id="ARBA00022807"/>
    </source>
</evidence>
<dbReference type="SUPFAM" id="SSF54001">
    <property type="entry name" value="Cysteine proteinases"/>
    <property type="match status" value="1"/>
</dbReference>
<dbReference type="Pfam" id="PF01067">
    <property type="entry name" value="Calpain_III"/>
    <property type="match status" value="3"/>
</dbReference>
<keyword evidence="8" id="KW-0788">Thiol protease</keyword>
<reference evidence="14" key="1">
    <citation type="journal article" date="2020" name="J. Eukaryot. Microbiol.">
        <title>De novo Sequencing, Assembly and Annotation of the Transcriptome for the Free-Living Testate Amoeba Arcella intermedia.</title>
        <authorList>
            <person name="Ribeiro G.M."/>
            <person name="Porfirio-Sousa A.L."/>
            <person name="Maurer-Alcala X.X."/>
            <person name="Katz L.A."/>
            <person name="Lahr D.J.G."/>
        </authorList>
    </citation>
    <scope>NUCLEOTIDE SEQUENCE</scope>
</reference>
<dbReference type="PANTHER" id="PTHR10183">
    <property type="entry name" value="CALPAIN"/>
    <property type="match status" value="1"/>
</dbReference>
<keyword evidence="6" id="KW-0863">Zinc-finger</keyword>
<evidence type="ECO:0000256" key="11">
    <source>
        <dbReference type="PROSITE-ProRule" id="PRU00239"/>
    </source>
</evidence>
<evidence type="ECO:0000259" key="13">
    <source>
        <dbReference type="PROSITE" id="PS50203"/>
    </source>
</evidence>
<dbReference type="InterPro" id="IPR022683">
    <property type="entry name" value="Calpain_III"/>
</dbReference>
<organism evidence="14">
    <name type="scientific">Arcella intermedia</name>
    <dbReference type="NCBI Taxonomy" id="1963864"/>
    <lineage>
        <taxon>Eukaryota</taxon>
        <taxon>Amoebozoa</taxon>
        <taxon>Tubulinea</taxon>
        <taxon>Elardia</taxon>
        <taxon>Arcellinida</taxon>
        <taxon>Sphaerothecina</taxon>
        <taxon>Arcellidae</taxon>
        <taxon>Arcella</taxon>
    </lineage>
</organism>
<dbReference type="Pfam" id="PF00648">
    <property type="entry name" value="Peptidase_C2"/>
    <property type="match status" value="1"/>
</dbReference>
<dbReference type="AlphaFoldDB" id="A0A6B2KYH0"/>
<evidence type="ECO:0000256" key="3">
    <source>
        <dbReference type="ARBA" id="ARBA00022670"/>
    </source>
</evidence>
<keyword evidence="2" id="KW-0597">Phosphoprotein</keyword>
<feature type="domain" description="Calpain catalytic" evidence="13">
    <location>
        <begin position="1"/>
        <end position="227"/>
    </location>
</feature>
<dbReference type="GO" id="GO:0008270">
    <property type="term" value="F:zinc ion binding"/>
    <property type="evidence" value="ECO:0007669"/>
    <property type="project" value="UniProtKB-KW"/>
</dbReference>
<comment type="caution">
    <text evidence="11">Lacks conserved residue(s) required for the propagation of feature annotation.</text>
</comment>
<dbReference type="SMART" id="SM00230">
    <property type="entry name" value="CysPc"/>
    <property type="match status" value="1"/>
</dbReference>
<name>A0A6B2KYH0_9EUKA</name>
<evidence type="ECO:0000256" key="4">
    <source>
        <dbReference type="ARBA" id="ARBA00022723"/>
    </source>
</evidence>
<feature type="active site" evidence="10">
    <location>
        <position position="151"/>
    </location>
</feature>
<keyword evidence="4" id="KW-0479">Metal-binding</keyword>
<evidence type="ECO:0000313" key="14">
    <source>
        <dbReference type="EMBL" id="NDV29766.1"/>
    </source>
</evidence>
<evidence type="ECO:0000256" key="5">
    <source>
        <dbReference type="ARBA" id="ARBA00022737"/>
    </source>
</evidence>
<dbReference type="SMART" id="SM00720">
    <property type="entry name" value="calpain_III"/>
    <property type="match status" value="3"/>
</dbReference>
<dbReference type="InterPro" id="IPR022684">
    <property type="entry name" value="Calpain_cysteine_protease"/>
</dbReference>
<keyword evidence="7" id="KW-0378">Hydrolase</keyword>
<feature type="region of interest" description="Disordered" evidence="12">
    <location>
        <begin position="383"/>
        <end position="409"/>
    </location>
</feature>
<dbReference type="GO" id="GO:0004198">
    <property type="term" value="F:calcium-dependent cysteine-type endopeptidase activity"/>
    <property type="evidence" value="ECO:0007669"/>
    <property type="project" value="InterPro"/>
</dbReference>
<dbReference type="Gene3D" id="2.60.120.380">
    <property type="match status" value="3"/>
</dbReference>
<keyword evidence="9" id="KW-0862">Zinc</keyword>
<feature type="compositionally biased region" description="Low complexity" evidence="12">
    <location>
        <begin position="389"/>
        <end position="400"/>
    </location>
</feature>
<evidence type="ECO:0000256" key="1">
    <source>
        <dbReference type="ARBA" id="ARBA00007623"/>
    </source>
</evidence>
<dbReference type="PANTHER" id="PTHR10183:SF379">
    <property type="entry name" value="CALPAIN-5"/>
    <property type="match status" value="1"/>
</dbReference>
<evidence type="ECO:0000256" key="7">
    <source>
        <dbReference type="ARBA" id="ARBA00022801"/>
    </source>
</evidence>
<protein>
    <recommendedName>
        <fullName evidence="13">Calpain catalytic domain-containing protein</fullName>
    </recommendedName>
</protein>
<evidence type="ECO:0000256" key="12">
    <source>
        <dbReference type="SAM" id="MobiDB-lite"/>
    </source>
</evidence>
<dbReference type="SUPFAM" id="SSF49758">
    <property type="entry name" value="Calpain large subunit, middle domain (domain III)"/>
    <property type="match status" value="3"/>
</dbReference>
<evidence type="ECO:0000256" key="10">
    <source>
        <dbReference type="PIRSR" id="PIRSR622684-1"/>
    </source>
</evidence>
<dbReference type="GO" id="GO:0006508">
    <property type="term" value="P:proteolysis"/>
    <property type="evidence" value="ECO:0007669"/>
    <property type="project" value="UniProtKB-KW"/>
</dbReference>
<dbReference type="FunFam" id="3.90.70.10:FF:000010">
    <property type="entry name" value="Calpain 15"/>
    <property type="match status" value="1"/>
</dbReference>
<dbReference type="EMBL" id="GIBP01000797">
    <property type="protein sequence ID" value="NDV29766.1"/>
    <property type="molecule type" value="Transcribed_RNA"/>
</dbReference>
<keyword evidence="5" id="KW-0677">Repeat</keyword>
<evidence type="ECO:0000256" key="2">
    <source>
        <dbReference type="ARBA" id="ARBA00022553"/>
    </source>
</evidence>
<dbReference type="InterPro" id="IPR038765">
    <property type="entry name" value="Papain-like_cys_pep_sf"/>
</dbReference>
<dbReference type="InterPro" id="IPR036213">
    <property type="entry name" value="Calpain_III_sf"/>
</dbReference>
<comment type="similarity">
    <text evidence="1">Belongs to the peptidase C2 family.</text>
</comment>
<evidence type="ECO:0000256" key="6">
    <source>
        <dbReference type="ARBA" id="ARBA00022771"/>
    </source>
</evidence>
<dbReference type="InterPro" id="IPR022682">
    <property type="entry name" value="Calpain_domain_III"/>
</dbReference>
<accession>A0A6B2KYH0</accession>
<keyword evidence="3" id="KW-0645">Protease</keyword>
<dbReference type="CDD" id="cd00044">
    <property type="entry name" value="CysPc"/>
    <property type="match status" value="1"/>
</dbReference>
<dbReference type="InterPro" id="IPR001300">
    <property type="entry name" value="Peptidase_C2_calpain_cat"/>
</dbReference>
<evidence type="ECO:0000256" key="9">
    <source>
        <dbReference type="ARBA" id="ARBA00022833"/>
    </source>
</evidence>